<dbReference type="EMBL" id="CAKLBY020000259">
    <property type="protein sequence ID" value="CAK7940850.1"/>
    <property type="molecule type" value="Genomic_DNA"/>
</dbReference>
<reference evidence="1" key="1">
    <citation type="submission" date="2024-01" db="EMBL/GenBank/DDBJ databases">
        <authorList>
            <person name="Webb A."/>
        </authorList>
    </citation>
    <scope>NUCLEOTIDE SEQUENCE</scope>
    <source>
        <strain evidence="1">Pm1</strain>
    </source>
</reference>
<proteinExistence type="predicted"/>
<comment type="caution">
    <text evidence="1">The sequence shown here is derived from an EMBL/GenBank/DDBJ whole genome shotgun (WGS) entry which is preliminary data.</text>
</comment>
<dbReference type="AlphaFoldDB" id="A0AAV1V268"/>
<name>A0AAV1V268_9STRA</name>
<evidence type="ECO:0000313" key="1">
    <source>
        <dbReference type="EMBL" id="CAK7940850.1"/>
    </source>
</evidence>
<organism evidence="1 2">
    <name type="scientific">Peronospora matthiolae</name>
    <dbReference type="NCBI Taxonomy" id="2874970"/>
    <lineage>
        <taxon>Eukaryota</taxon>
        <taxon>Sar</taxon>
        <taxon>Stramenopiles</taxon>
        <taxon>Oomycota</taxon>
        <taxon>Peronosporomycetes</taxon>
        <taxon>Peronosporales</taxon>
        <taxon>Peronosporaceae</taxon>
        <taxon>Peronospora</taxon>
    </lineage>
</organism>
<accession>A0AAV1V268</accession>
<dbReference type="Proteomes" id="UP001162060">
    <property type="component" value="Unassembled WGS sequence"/>
</dbReference>
<gene>
    <name evidence="1" type="ORF">PM001_LOCUS26000</name>
</gene>
<sequence length="152" mass="16842">MPCLHGIIQSSSSSPPTPPESIYRLRNHSKQFSSRPSSRPLAMRIQFMAFAVASARAAITTDGVQAIPNLVESSSLRTTVETRHESGVGGKTVRLLTSMARTVASTAYEFFRRYRKKARSRPAMTMRFSILRMDVGHLGRGHFGDATEVRSE</sequence>
<protein>
    <submittedName>
        <fullName evidence="1">Uncharacterized protein</fullName>
    </submittedName>
</protein>
<evidence type="ECO:0000313" key="2">
    <source>
        <dbReference type="Proteomes" id="UP001162060"/>
    </source>
</evidence>